<name>A0ABT4L7Y3_9SPHI</name>
<evidence type="ECO:0008006" key="5">
    <source>
        <dbReference type="Google" id="ProtNLM"/>
    </source>
</evidence>
<proteinExistence type="predicted"/>
<accession>A0ABT4L7Y3</accession>
<gene>
    <name evidence="3" type="ORF">O0955_07240</name>
</gene>
<reference evidence="3" key="1">
    <citation type="submission" date="2022-12" db="EMBL/GenBank/DDBJ databases">
        <title>Genome sequence of HCMS5-2.</title>
        <authorList>
            <person name="Woo H."/>
        </authorList>
    </citation>
    <scope>NUCLEOTIDE SEQUENCE</scope>
    <source>
        <strain evidence="3">HCMS5-2</strain>
    </source>
</reference>
<keyword evidence="4" id="KW-1185">Reference proteome</keyword>
<feature type="compositionally biased region" description="Basic and acidic residues" evidence="1">
    <location>
        <begin position="112"/>
        <end position="139"/>
    </location>
</feature>
<organism evidence="3 4">
    <name type="scientific">Pedobacter punctiformis</name>
    <dbReference type="NCBI Taxonomy" id="3004097"/>
    <lineage>
        <taxon>Bacteria</taxon>
        <taxon>Pseudomonadati</taxon>
        <taxon>Bacteroidota</taxon>
        <taxon>Sphingobacteriia</taxon>
        <taxon>Sphingobacteriales</taxon>
        <taxon>Sphingobacteriaceae</taxon>
        <taxon>Pedobacter</taxon>
    </lineage>
</organism>
<feature type="chain" id="PRO_5046625832" description="LTXXQ motif family protein" evidence="2">
    <location>
        <begin position="21"/>
        <end position="154"/>
    </location>
</feature>
<evidence type="ECO:0000313" key="3">
    <source>
        <dbReference type="EMBL" id="MCZ4243797.1"/>
    </source>
</evidence>
<sequence length="154" mass="17313">MKKTILTIAIAVMGFTAAFAQDTTKRHHMQMSKMSKLTAEQRAEKATAAMDKKLSLTADQKAKVYAVELDRAKKMETWRSADRDAMKGKMKDRKADMDASKKQLDQILTADQKTKLDAFRAEAKEKMKNMKPRQRDGQGRKSKPPVVSNPPAQG</sequence>
<protein>
    <recommendedName>
        <fullName evidence="5">LTXXQ motif family protein</fullName>
    </recommendedName>
</protein>
<evidence type="ECO:0000256" key="1">
    <source>
        <dbReference type="SAM" id="MobiDB-lite"/>
    </source>
</evidence>
<dbReference type="RefSeq" id="WP_269426872.1">
    <property type="nucleotide sequence ID" value="NZ_JAPWGM010000002.1"/>
</dbReference>
<feature type="signal peptide" evidence="2">
    <location>
        <begin position="1"/>
        <end position="20"/>
    </location>
</feature>
<evidence type="ECO:0000256" key="2">
    <source>
        <dbReference type="SAM" id="SignalP"/>
    </source>
</evidence>
<dbReference type="Proteomes" id="UP001144347">
    <property type="component" value="Unassembled WGS sequence"/>
</dbReference>
<feature type="region of interest" description="Disordered" evidence="1">
    <location>
        <begin position="109"/>
        <end position="154"/>
    </location>
</feature>
<comment type="caution">
    <text evidence="3">The sequence shown here is derived from an EMBL/GenBank/DDBJ whole genome shotgun (WGS) entry which is preliminary data.</text>
</comment>
<keyword evidence="2" id="KW-0732">Signal</keyword>
<evidence type="ECO:0000313" key="4">
    <source>
        <dbReference type="Proteomes" id="UP001144347"/>
    </source>
</evidence>
<dbReference type="EMBL" id="JAPWGM010000002">
    <property type="protein sequence ID" value="MCZ4243797.1"/>
    <property type="molecule type" value="Genomic_DNA"/>
</dbReference>
<feature type="region of interest" description="Disordered" evidence="1">
    <location>
        <begin position="81"/>
        <end position="100"/>
    </location>
</feature>